<evidence type="ECO:0000313" key="2">
    <source>
        <dbReference type="EMBL" id="GGQ82455.1"/>
    </source>
</evidence>
<gene>
    <name evidence="2" type="ORF">GCM10010145_60300</name>
</gene>
<dbReference type="Gene3D" id="3.30.450.180">
    <property type="match status" value="1"/>
</dbReference>
<name>A0A918BPW0_9ACTN</name>
<dbReference type="PANTHER" id="PTHR35010">
    <property type="entry name" value="BLL4672 PROTEIN-RELATED"/>
    <property type="match status" value="1"/>
</dbReference>
<dbReference type="Proteomes" id="UP000620156">
    <property type="component" value="Unassembled WGS sequence"/>
</dbReference>
<organism evidence="2 3">
    <name type="scientific">Streptomyces ruber</name>
    <dbReference type="NCBI Taxonomy" id="83378"/>
    <lineage>
        <taxon>Bacteria</taxon>
        <taxon>Bacillati</taxon>
        <taxon>Actinomycetota</taxon>
        <taxon>Actinomycetes</taxon>
        <taxon>Kitasatosporales</taxon>
        <taxon>Streptomycetaceae</taxon>
        <taxon>Streptomyces</taxon>
    </lineage>
</organism>
<protein>
    <recommendedName>
        <fullName evidence="1">MmyB-like transcription regulator ligand binding domain-containing protein</fullName>
    </recommendedName>
</protein>
<evidence type="ECO:0000259" key="1">
    <source>
        <dbReference type="Pfam" id="PF17765"/>
    </source>
</evidence>
<reference evidence="2" key="2">
    <citation type="submission" date="2020-09" db="EMBL/GenBank/DDBJ databases">
        <authorList>
            <person name="Sun Q."/>
            <person name="Ohkuma M."/>
        </authorList>
    </citation>
    <scope>NUCLEOTIDE SEQUENCE</scope>
    <source>
        <strain evidence="2">JCM 3131</strain>
    </source>
</reference>
<keyword evidence="3" id="KW-1185">Reference proteome</keyword>
<comment type="caution">
    <text evidence="2">The sequence shown here is derived from an EMBL/GenBank/DDBJ whole genome shotgun (WGS) entry which is preliminary data.</text>
</comment>
<sequence>MVLSDLGEVLAQNRASLLLMSDRTAFTGDRRYLVYRWFPDPAVRATHPPEQHERHARELVADLRSAAGRRSGDPAVAVFVARLQAVSCGFRRMWAEHEVAVERTDRKTVIHPQVGRLVLDCETLVGLDRQQRLMVLTPADHESRERLELLQVLGLQEFAPDTGRRDDVLGR</sequence>
<evidence type="ECO:0000313" key="3">
    <source>
        <dbReference type="Proteomes" id="UP000620156"/>
    </source>
</evidence>
<dbReference type="AlphaFoldDB" id="A0A918BPW0"/>
<accession>A0A918BPW0</accession>
<feature type="domain" description="MmyB-like transcription regulator ligand binding" evidence="1">
    <location>
        <begin position="1"/>
        <end position="150"/>
    </location>
</feature>
<dbReference type="Pfam" id="PF17765">
    <property type="entry name" value="MLTR_LBD"/>
    <property type="match status" value="1"/>
</dbReference>
<proteinExistence type="predicted"/>
<dbReference type="PANTHER" id="PTHR35010:SF2">
    <property type="entry name" value="BLL4672 PROTEIN"/>
    <property type="match status" value="1"/>
</dbReference>
<reference evidence="2" key="1">
    <citation type="journal article" date="2014" name="Int. J. Syst. Evol. Microbiol.">
        <title>Complete genome sequence of Corynebacterium casei LMG S-19264T (=DSM 44701T), isolated from a smear-ripened cheese.</title>
        <authorList>
            <consortium name="US DOE Joint Genome Institute (JGI-PGF)"/>
            <person name="Walter F."/>
            <person name="Albersmeier A."/>
            <person name="Kalinowski J."/>
            <person name="Ruckert C."/>
        </authorList>
    </citation>
    <scope>NUCLEOTIDE SEQUENCE</scope>
    <source>
        <strain evidence="2">JCM 3131</strain>
    </source>
</reference>
<dbReference type="InterPro" id="IPR041413">
    <property type="entry name" value="MLTR_LBD"/>
</dbReference>
<dbReference type="EMBL" id="BMQK01000019">
    <property type="protein sequence ID" value="GGQ82455.1"/>
    <property type="molecule type" value="Genomic_DNA"/>
</dbReference>